<dbReference type="AlphaFoldDB" id="A0AAE3QRV4"/>
<dbReference type="RefSeq" id="WP_313985454.1">
    <property type="nucleotide sequence ID" value="NZ_JASJOS010000014.1"/>
</dbReference>
<dbReference type="Proteomes" id="UP001241110">
    <property type="component" value="Unassembled WGS sequence"/>
</dbReference>
<reference evidence="1" key="1">
    <citation type="submission" date="2023-05" db="EMBL/GenBank/DDBJ databases">
        <authorList>
            <person name="Zhang X."/>
        </authorList>
    </citation>
    <scope>NUCLEOTIDE SEQUENCE</scope>
    <source>
        <strain evidence="1">YF14B1</strain>
    </source>
</reference>
<proteinExistence type="predicted"/>
<protein>
    <submittedName>
        <fullName evidence="1">Uncharacterized protein</fullName>
    </submittedName>
</protein>
<evidence type="ECO:0000313" key="1">
    <source>
        <dbReference type="EMBL" id="MDJ1484312.1"/>
    </source>
</evidence>
<accession>A0AAE3QRV4</accession>
<dbReference type="EMBL" id="JASJOS010000014">
    <property type="protein sequence ID" value="MDJ1484312.1"/>
    <property type="molecule type" value="Genomic_DNA"/>
</dbReference>
<gene>
    <name evidence="1" type="ORF">QNI16_27695</name>
</gene>
<sequence length="148" mass="17659">MDSTVRYELHGTSWLLVNNTDSKSLLAVLGIDQTERTSWRAGLDMFIKMRLQERSKCQTRKDRNSFDEKSNYPLIIYQLSDNWTMVYSHYFYPQDRIVSICCALSKQYSKAYHFLFDSHCGYRRWLICEDGQMKRYCEEDEFSVVTVI</sequence>
<evidence type="ECO:0000313" key="2">
    <source>
        <dbReference type="Proteomes" id="UP001241110"/>
    </source>
</evidence>
<organism evidence="1 2">
    <name type="scientific">Xanthocytophaga flava</name>
    <dbReference type="NCBI Taxonomy" id="3048013"/>
    <lineage>
        <taxon>Bacteria</taxon>
        <taxon>Pseudomonadati</taxon>
        <taxon>Bacteroidota</taxon>
        <taxon>Cytophagia</taxon>
        <taxon>Cytophagales</taxon>
        <taxon>Rhodocytophagaceae</taxon>
        <taxon>Xanthocytophaga</taxon>
    </lineage>
</organism>
<comment type="caution">
    <text evidence="1">The sequence shown here is derived from an EMBL/GenBank/DDBJ whole genome shotgun (WGS) entry which is preliminary data.</text>
</comment>
<name>A0AAE3QRV4_9BACT</name>